<protein>
    <submittedName>
        <fullName evidence="1">Uncharacterized protein</fullName>
    </submittedName>
</protein>
<name>A0A1H3WIB7_9BURK</name>
<dbReference type="Proteomes" id="UP000199002">
    <property type="component" value="Unassembled WGS sequence"/>
</dbReference>
<reference evidence="2" key="1">
    <citation type="submission" date="2016-10" db="EMBL/GenBank/DDBJ databases">
        <authorList>
            <person name="Varghese N."/>
            <person name="Submissions S."/>
        </authorList>
    </citation>
    <scope>NUCLEOTIDE SEQUENCE [LARGE SCALE GENOMIC DNA]</scope>
    <source>
        <strain evidence="2">DSM 25157</strain>
    </source>
</reference>
<dbReference type="STRING" id="592050.SAMN05421875_102255"/>
<evidence type="ECO:0000313" key="2">
    <source>
        <dbReference type="Proteomes" id="UP000199002"/>
    </source>
</evidence>
<organism evidence="1 2">
    <name type="scientific">Acidovorax soli</name>
    <dbReference type="NCBI Taxonomy" id="592050"/>
    <lineage>
        <taxon>Bacteria</taxon>
        <taxon>Pseudomonadati</taxon>
        <taxon>Pseudomonadota</taxon>
        <taxon>Betaproteobacteria</taxon>
        <taxon>Burkholderiales</taxon>
        <taxon>Comamonadaceae</taxon>
        <taxon>Acidovorax</taxon>
    </lineage>
</organism>
<dbReference type="AlphaFoldDB" id="A0A1H3WIB7"/>
<accession>A0A1H3WIB7</accession>
<sequence>MGGHALNMVRRGAGPDWWGSRGNTLLSAVKNVL</sequence>
<proteinExistence type="predicted"/>
<gene>
    <name evidence="1" type="ORF">SAMN05421875_102255</name>
</gene>
<dbReference type="EMBL" id="FNQJ01000002">
    <property type="protein sequence ID" value="SDZ86082.1"/>
    <property type="molecule type" value="Genomic_DNA"/>
</dbReference>
<keyword evidence="2" id="KW-1185">Reference proteome</keyword>
<evidence type="ECO:0000313" key="1">
    <source>
        <dbReference type="EMBL" id="SDZ86082.1"/>
    </source>
</evidence>